<dbReference type="SUPFAM" id="SSF48452">
    <property type="entry name" value="TPR-like"/>
    <property type="match status" value="1"/>
</dbReference>
<dbReference type="AlphaFoldDB" id="A0A1W4XSQ2"/>
<evidence type="ECO:0000256" key="9">
    <source>
        <dbReference type="ARBA" id="ARBA00022737"/>
    </source>
</evidence>
<keyword evidence="11" id="KW-0833">Ubl conjugation pathway</keyword>
<dbReference type="GO" id="GO:0051301">
    <property type="term" value="P:cell division"/>
    <property type="evidence" value="ECO:0007669"/>
    <property type="project" value="UniProtKB-KW"/>
</dbReference>
<evidence type="ECO:0000313" key="20">
    <source>
        <dbReference type="Proteomes" id="UP000192223"/>
    </source>
</evidence>
<evidence type="ECO:0000256" key="17">
    <source>
        <dbReference type="ARBA" id="ARBA00045696"/>
    </source>
</evidence>
<evidence type="ECO:0000256" key="7">
    <source>
        <dbReference type="ARBA" id="ARBA00022553"/>
    </source>
</evidence>
<keyword evidence="7" id="KW-0597">Phosphoprotein</keyword>
<keyword evidence="9" id="KW-0677">Repeat</keyword>
<dbReference type="InterPro" id="IPR037679">
    <property type="entry name" value="Apc5"/>
</dbReference>
<evidence type="ECO:0000256" key="12">
    <source>
        <dbReference type="ARBA" id="ARBA00022803"/>
    </source>
</evidence>
<feature type="domain" description="Anaphase-promoting complex subunit 5 N-terminal" evidence="19">
    <location>
        <begin position="17"/>
        <end position="171"/>
    </location>
</feature>
<organism evidence="20 21">
    <name type="scientific">Agrilus planipennis</name>
    <name type="common">Emerald ash borer</name>
    <name type="synonym">Agrilus marcopoli</name>
    <dbReference type="NCBI Taxonomy" id="224129"/>
    <lineage>
        <taxon>Eukaryota</taxon>
        <taxon>Metazoa</taxon>
        <taxon>Ecdysozoa</taxon>
        <taxon>Arthropoda</taxon>
        <taxon>Hexapoda</taxon>
        <taxon>Insecta</taxon>
        <taxon>Pterygota</taxon>
        <taxon>Neoptera</taxon>
        <taxon>Endopterygota</taxon>
        <taxon>Coleoptera</taxon>
        <taxon>Polyphaga</taxon>
        <taxon>Elateriformia</taxon>
        <taxon>Buprestoidea</taxon>
        <taxon>Buprestidae</taxon>
        <taxon>Agrilinae</taxon>
        <taxon>Agrilus</taxon>
    </lineage>
</organism>
<dbReference type="Pfam" id="PF21371">
    <property type="entry name" value="Apc5_N"/>
    <property type="match status" value="1"/>
</dbReference>
<keyword evidence="15" id="KW-0131">Cell cycle</keyword>
<keyword evidence="14" id="KW-0539">Nucleus</keyword>
<evidence type="ECO:0000256" key="16">
    <source>
        <dbReference type="ARBA" id="ARBA00031069"/>
    </source>
</evidence>
<dbReference type="KEGG" id="apln:108744293"/>
<dbReference type="Pfam" id="PF12862">
    <property type="entry name" value="ANAPC5"/>
    <property type="match status" value="1"/>
</dbReference>
<evidence type="ECO:0000256" key="3">
    <source>
        <dbReference type="ARBA" id="ARBA00004906"/>
    </source>
</evidence>
<sequence length="744" mass="85742">MINPKENLPKKVDREIITPHRLTVAILLKEFFKFRTSDIYLVLPLEKIRPRHVQDFCILILKLIQNPDLTLLELRNLLVSDKYTVHKHLLKEFDKVLDNVNSKGMRYFLDLIDEVRRLILRDMDTVRKTSHLQINKSSVVGYYIRRFLLNFDKLTFSEVTAVLQSFKRYYEPFKRAHQVNPDPLMACKYKEISDWNSDKDQWSRRQAELFIASQAALLSNNEGKALNPKELQFHIRNLLKSNPDLAEAHFLSYLNYLRVKEFCGAVHSLHHCFDRMNLTDNRNSGDEKNKAYRFAALNLAVLHYQMEHREEAFAALKEAITMAQEANDNVCLQHALSWLYCLINTNKDKLLEHSILKSLDLNLTYIMSLGIQSFVQYAGVTSGNPKQIFETITKSDIVNCQHSYGDLISASYAHKSSLWLFYGKTEMSSLWSQLLLHLNMETAVLGKSFCGEPLCLSICNLANYFTLQGEYSLTNSLISLAKEHFPNEPVSNSWILCENLFVFIRSLHNCHWFEAETAAQKISVVDPWESKLRLTELLLYRKDYSEAHQRATEILKHKLRIDYQIRAMILLAEIQCNSSFPESVPPGIISLLNSSLVYANDFHLNYLSSIVHLHLANVQLLLGMPGQALELLEGGLVHILTHGGHFDRARAVLLYVKCVVANAGHKPEGERNKIILEAAKMLDDVRSGFEKVEAFSRVKDVLYLQARLYNEVGANSERNKCALDYRLLEEDHPVQSESYLLTFL</sequence>
<evidence type="ECO:0000313" key="21">
    <source>
        <dbReference type="RefSeq" id="XP_018335498.1"/>
    </source>
</evidence>
<dbReference type="InParanoid" id="A0A1W4XSQ2"/>
<dbReference type="GO" id="GO:0031145">
    <property type="term" value="P:anaphase-promoting complex-dependent catabolic process"/>
    <property type="evidence" value="ECO:0007669"/>
    <property type="project" value="TreeGrafter"/>
</dbReference>
<keyword evidence="20" id="KW-1185">Reference proteome</keyword>
<evidence type="ECO:0000256" key="11">
    <source>
        <dbReference type="ARBA" id="ARBA00022786"/>
    </source>
</evidence>
<dbReference type="InterPro" id="IPR011990">
    <property type="entry name" value="TPR-like_helical_dom_sf"/>
</dbReference>
<keyword evidence="6" id="KW-0963">Cytoplasm</keyword>
<reference evidence="21" key="1">
    <citation type="submission" date="2025-08" db="UniProtKB">
        <authorList>
            <consortium name="RefSeq"/>
        </authorList>
    </citation>
    <scope>IDENTIFICATION</scope>
    <source>
        <tissue evidence="21">Entire body</tissue>
    </source>
</reference>
<dbReference type="GO" id="GO:0005819">
    <property type="term" value="C:spindle"/>
    <property type="evidence" value="ECO:0007669"/>
    <property type="project" value="UniProtKB-SubCell"/>
</dbReference>
<keyword evidence="10" id="KW-0498">Mitosis</keyword>
<evidence type="ECO:0000256" key="15">
    <source>
        <dbReference type="ARBA" id="ARBA00023306"/>
    </source>
</evidence>
<dbReference type="GeneID" id="108744293"/>
<evidence type="ECO:0000256" key="8">
    <source>
        <dbReference type="ARBA" id="ARBA00022618"/>
    </source>
</evidence>
<comment type="similarity">
    <text evidence="4">Belongs to the APC5 family.</text>
</comment>
<dbReference type="PANTHER" id="PTHR12830">
    <property type="entry name" value="ANAPHASE-PROMOTING COMPLEX SUBUNIT 5"/>
    <property type="match status" value="1"/>
</dbReference>
<comment type="pathway">
    <text evidence="3">Protein modification; protein ubiquitination.</text>
</comment>
<dbReference type="GO" id="GO:0005680">
    <property type="term" value="C:anaphase-promoting complex"/>
    <property type="evidence" value="ECO:0007669"/>
    <property type="project" value="InterPro"/>
</dbReference>
<name>A0A1W4XSQ2_AGRPL</name>
<evidence type="ECO:0000259" key="18">
    <source>
        <dbReference type="Pfam" id="PF12862"/>
    </source>
</evidence>
<dbReference type="STRING" id="224129.A0A1W4XSQ2"/>
<dbReference type="GO" id="GO:0070979">
    <property type="term" value="P:protein K11-linked ubiquitination"/>
    <property type="evidence" value="ECO:0007669"/>
    <property type="project" value="TreeGrafter"/>
</dbReference>
<feature type="domain" description="Anaphase-promoting complex subunit 5" evidence="18">
    <location>
        <begin position="249"/>
        <end position="344"/>
    </location>
</feature>
<dbReference type="RefSeq" id="XP_018335498.1">
    <property type="nucleotide sequence ID" value="XM_018479996.1"/>
</dbReference>
<keyword evidence="8" id="KW-0132">Cell division</keyword>
<evidence type="ECO:0000256" key="2">
    <source>
        <dbReference type="ARBA" id="ARBA00004186"/>
    </source>
</evidence>
<evidence type="ECO:0000256" key="14">
    <source>
        <dbReference type="ARBA" id="ARBA00023242"/>
    </source>
</evidence>
<evidence type="ECO:0000256" key="6">
    <source>
        <dbReference type="ARBA" id="ARBA00022490"/>
    </source>
</evidence>
<evidence type="ECO:0000256" key="10">
    <source>
        <dbReference type="ARBA" id="ARBA00022776"/>
    </source>
</evidence>
<dbReference type="OrthoDB" id="2504561at2759"/>
<evidence type="ECO:0000256" key="4">
    <source>
        <dbReference type="ARBA" id="ARBA00007450"/>
    </source>
</evidence>
<protein>
    <recommendedName>
        <fullName evidence="5">Anaphase-promoting complex subunit 5</fullName>
    </recommendedName>
    <alternativeName>
        <fullName evidence="16">Cyclosome subunit 5</fullName>
    </alternativeName>
</protein>
<comment type="function">
    <text evidence="17">Component of the anaphase promoting complex/cyclosome (APC/C), a cell cycle-regulated E3 ubiquitin ligase that controls progression through mitosis and the G1 phase of the cell cycle. The APC/C complex acts by mediating ubiquitination and subsequent degradation of target proteins: it mainly mediates the formation of 'Lys-11'-linked polyubiquitin chains and, to a lower extent, the formation of 'Lys-48'- and 'Lys-63'-linked polyubiquitin chains. The APC/C complex catalyzes assembly of branched 'Lys-11'-/'Lys-48'-linked branched ubiquitin chains on target proteins.</text>
</comment>
<dbReference type="FunCoup" id="A0A1W4XSQ2">
    <property type="interactions" value="1268"/>
</dbReference>
<evidence type="ECO:0000259" key="19">
    <source>
        <dbReference type="Pfam" id="PF21371"/>
    </source>
</evidence>
<dbReference type="CDD" id="cd16270">
    <property type="entry name" value="Apc5_N"/>
    <property type="match status" value="1"/>
</dbReference>
<keyword evidence="12" id="KW-0802">TPR repeat</keyword>
<dbReference type="GO" id="GO:0045842">
    <property type="term" value="P:positive regulation of mitotic metaphase/anaphase transition"/>
    <property type="evidence" value="ECO:0007669"/>
    <property type="project" value="TreeGrafter"/>
</dbReference>
<dbReference type="InterPro" id="IPR026000">
    <property type="entry name" value="Apc5_dom"/>
</dbReference>
<evidence type="ECO:0000256" key="13">
    <source>
        <dbReference type="ARBA" id="ARBA00023212"/>
    </source>
</evidence>
<dbReference type="UniPathway" id="UPA00143"/>
<dbReference type="PANTHER" id="PTHR12830:SF9">
    <property type="entry name" value="ANAPHASE-PROMOTING COMPLEX SUBUNIT 5"/>
    <property type="match status" value="1"/>
</dbReference>
<accession>A0A1W4XSQ2</accession>
<keyword evidence="13" id="KW-0206">Cytoskeleton</keyword>
<proteinExistence type="inferred from homology"/>
<evidence type="ECO:0000256" key="1">
    <source>
        <dbReference type="ARBA" id="ARBA00004123"/>
    </source>
</evidence>
<dbReference type="InterPro" id="IPR048968">
    <property type="entry name" value="Apc5_N"/>
</dbReference>
<evidence type="ECO:0000256" key="5">
    <source>
        <dbReference type="ARBA" id="ARBA00016066"/>
    </source>
</evidence>
<dbReference type="Proteomes" id="UP000192223">
    <property type="component" value="Unplaced"/>
</dbReference>
<gene>
    <name evidence="21" type="primary">LOC108744293</name>
</gene>
<dbReference type="CTD" id="45574"/>
<comment type="subcellular location">
    <subcellularLocation>
        <location evidence="2">Cytoplasm</location>
        <location evidence="2">Cytoskeleton</location>
        <location evidence="2">Spindle</location>
    </subcellularLocation>
    <subcellularLocation>
        <location evidence="1">Nucleus</location>
    </subcellularLocation>
</comment>